<reference evidence="2" key="1">
    <citation type="submission" date="2017-12" db="EMBL/GenBank/DDBJ databases">
        <title>Draft genome sequence of Telmatospirillum siberiense 26-4b1T, an acidotolerant peatland alphaproteobacterium potentially involved in sulfur cycling.</title>
        <authorList>
            <person name="Hausmann B."/>
            <person name="Pjevac P."/>
            <person name="Schreck K."/>
            <person name="Herbold C.W."/>
            <person name="Daims H."/>
            <person name="Wagner M."/>
            <person name="Pester M."/>
            <person name="Loy A."/>
        </authorList>
    </citation>
    <scope>NUCLEOTIDE SEQUENCE [LARGE SCALE GENOMIC DNA]</scope>
    <source>
        <strain evidence="2">26-4b1</strain>
    </source>
</reference>
<evidence type="ECO:0000313" key="2">
    <source>
        <dbReference type="Proteomes" id="UP000233293"/>
    </source>
</evidence>
<accession>A0A2N3PXB6</accession>
<sequence>MLPLIELNCQAEISQPDVERQNGRHRLQKLSQITIRLAVPTSLGRPQFKVSAQSRDGTRRMIGQRLRNSEFIGRALADYIRQS</sequence>
<dbReference type="Proteomes" id="UP000233293">
    <property type="component" value="Unassembled WGS sequence"/>
</dbReference>
<comment type="caution">
    <text evidence="1">The sequence shown here is derived from an EMBL/GenBank/DDBJ whole genome shotgun (WGS) entry which is preliminary data.</text>
</comment>
<keyword evidence="2" id="KW-1185">Reference proteome</keyword>
<name>A0A2N3PXB6_9PROT</name>
<organism evidence="1 2">
    <name type="scientific">Telmatospirillum siberiense</name>
    <dbReference type="NCBI Taxonomy" id="382514"/>
    <lineage>
        <taxon>Bacteria</taxon>
        <taxon>Pseudomonadati</taxon>
        <taxon>Pseudomonadota</taxon>
        <taxon>Alphaproteobacteria</taxon>
        <taxon>Rhodospirillales</taxon>
        <taxon>Rhodospirillaceae</taxon>
        <taxon>Telmatospirillum</taxon>
    </lineage>
</organism>
<proteinExistence type="predicted"/>
<dbReference type="AlphaFoldDB" id="A0A2N3PXB6"/>
<dbReference type="EMBL" id="PIUM01000006">
    <property type="protein sequence ID" value="PKU25053.1"/>
    <property type="molecule type" value="Genomic_DNA"/>
</dbReference>
<evidence type="ECO:0000313" key="1">
    <source>
        <dbReference type="EMBL" id="PKU25053.1"/>
    </source>
</evidence>
<gene>
    <name evidence="1" type="ORF">CWS72_07520</name>
</gene>
<protein>
    <submittedName>
        <fullName evidence="1">Uncharacterized protein</fullName>
    </submittedName>
</protein>